<keyword evidence="7" id="KW-1133">Transmembrane helix</keyword>
<dbReference type="InterPro" id="IPR029044">
    <property type="entry name" value="Nucleotide-diphossugar_trans"/>
</dbReference>
<comment type="subcellular location">
    <subcellularLocation>
        <location evidence="1">Membrane</location>
        <topology evidence="1">Single-pass type II membrane protein</topology>
    </subcellularLocation>
</comment>
<dbReference type="HOGENOM" id="CLU_015387_1_1_1"/>
<evidence type="ECO:0000256" key="4">
    <source>
        <dbReference type="ARBA" id="ARBA00022679"/>
    </source>
</evidence>
<dbReference type="KEGG" id="kng:KNAG_0E03170"/>
<name>J7S7Y6_HUIN7</name>
<keyword evidence="12" id="KW-1185">Reference proteome</keyword>
<keyword evidence="6" id="KW-0735">Signal-anchor</keyword>
<evidence type="ECO:0000256" key="8">
    <source>
        <dbReference type="ARBA" id="ARBA00023136"/>
    </source>
</evidence>
<comment type="similarity">
    <text evidence="2">Belongs to the MNN1/MNT family.</text>
</comment>
<dbReference type="CDD" id="cd22265">
    <property type="entry name" value="UDM1_RNF168"/>
    <property type="match status" value="1"/>
</dbReference>
<sequence length="746" mass="88130">MWESSHLGGPNSTLFKEFEEMDQWRNKAMAYKTMNMRSLYKAVSENYTIVNHWDEFSKLDKCALMFSKLGETTPDWHTRMIYDEFESYEATNAVLELTMELLRLYDYCFLKVDDDGEAGSPPLDIIEVFKEIPEQEDGEMLPEVFNQRMFPFFHWNDSRLLWPNVYNMSRGIGAHLNESLLPLPHIGNKTIKEFNSNFWSSWTKYSSGRGLITTMKSDDIVLYEKQMRILKEFDNKLPLQVITTGSEMRDEFVKQLQIIAEIHNQEIYLVDLSDIIDRRFVNDKIDRFKHKFLSVLFNTFEEAIFMDVDAVPFVETTEFFEIQAYKDTGMYLYRDRSLDEGGEGNCRPLMRQLEPSFAESRLLNNRLKFDLLWAIEHNGMSTKYMTSEEAVFKNMYVYGRRHHIESGLMVINRRKQMAGLIGAMLFGLSNSGSKCSWGDKEFFWLGNLYAGKDYAVNPMEGGIVGYLKEDPGNNFKKTICGTQLAHVDEFDRLMWTNGGLRTCKFRNDAGKDFSENKDHFTSHYKDVKEYQKIQDSHIDMQGVIIPDMKRDSWSRKPECRGYTHCASAVDNRDHPDESYGTLIAFDWDKVFSYNEIAKIWAEDIEIKDPAVRAEEERKKKEEEEKKKEEEKRKKEEEEKKKKEEEERKRKQEEEKKKKEEEERKKKEEEEKRKKKEQEELNRQREEKERKQAEEEKERKQAEEEKERKQAEEDRKKLEGGTLSGEDAQKKDEQTEKPKSGDGNNQS</sequence>
<proteinExistence type="inferred from homology"/>
<evidence type="ECO:0000256" key="10">
    <source>
        <dbReference type="SAM" id="MobiDB-lite"/>
    </source>
</evidence>
<dbReference type="GO" id="GO:0006493">
    <property type="term" value="P:protein O-linked glycosylation"/>
    <property type="evidence" value="ECO:0007669"/>
    <property type="project" value="TreeGrafter"/>
</dbReference>
<dbReference type="PANTHER" id="PTHR31392:SF1">
    <property type="entry name" value="ALPHA-1,3-MANNOSYLTRANSFERASE MNN1-RELATED"/>
    <property type="match status" value="1"/>
</dbReference>
<protein>
    <recommendedName>
        <fullName evidence="13">Glycosyltransferase family 71 protein</fullName>
    </recommendedName>
</protein>
<dbReference type="GO" id="GO:0005794">
    <property type="term" value="C:Golgi apparatus"/>
    <property type="evidence" value="ECO:0007669"/>
    <property type="project" value="TreeGrafter"/>
</dbReference>
<dbReference type="GO" id="GO:0016020">
    <property type="term" value="C:membrane"/>
    <property type="evidence" value="ECO:0007669"/>
    <property type="project" value="UniProtKB-SubCell"/>
</dbReference>
<keyword evidence="9" id="KW-0325">Glycoprotein</keyword>
<keyword evidence="3" id="KW-0328">Glycosyltransferase</keyword>
<reference evidence="11 12" key="1">
    <citation type="journal article" date="2011" name="Proc. Natl. Acad. Sci. U.S.A.">
        <title>Evolutionary erosion of yeast sex chromosomes by mating-type switching accidents.</title>
        <authorList>
            <person name="Gordon J.L."/>
            <person name="Armisen D."/>
            <person name="Proux-Wera E."/>
            <person name="Oheigeartaigh S.S."/>
            <person name="Byrne K.P."/>
            <person name="Wolfe K.H."/>
        </authorList>
    </citation>
    <scope>NUCLEOTIDE SEQUENCE [LARGE SCALE GENOMIC DNA]</scope>
    <source>
        <strain evidence="12">ATCC MYA-139 / BCRC 22969 / CBS 8797 / CCRC 22969 / KCTC 17520 / NBRC 10181 / NCYC 3082</strain>
    </source>
</reference>
<reference evidence="12" key="2">
    <citation type="submission" date="2012-08" db="EMBL/GenBank/DDBJ databases">
        <title>Genome sequence of Kazachstania naganishii.</title>
        <authorList>
            <person name="Gordon J.L."/>
            <person name="Armisen D."/>
            <person name="Proux-Wera E."/>
            <person name="OhEigeartaigh S.S."/>
            <person name="Byrne K.P."/>
            <person name="Wolfe K.H."/>
        </authorList>
    </citation>
    <scope>NUCLEOTIDE SEQUENCE [LARGE SCALE GENOMIC DNA]</scope>
    <source>
        <strain evidence="12">ATCC MYA-139 / BCRC 22969 / CBS 8797 / CCRC 22969 / KCTC 17520 / NBRC 10181 / NCYC 3082</strain>
    </source>
</reference>
<dbReference type="Pfam" id="PF11051">
    <property type="entry name" value="Mannosyl_trans3"/>
    <property type="match status" value="1"/>
</dbReference>
<keyword evidence="4" id="KW-0808">Transferase</keyword>
<evidence type="ECO:0000256" key="9">
    <source>
        <dbReference type="ARBA" id="ARBA00023180"/>
    </source>
</evidence>
<evidence type="ECO:0000256" key="7">
    <source>
        <dbReference type="ARBA" id="ARBA00022989"/>
    </source>
</evidence>
<dbReference type="Proteomes" id="UP000006310">
    <property type="component" value="Chromosome 5"/>
</dbReference>
<evidence type="ECO:0000313" key="11">
    <source>
        <dbReference type="EMBL" id="CCK70576.1"/>
    </source>
</evidence>
<feature type="compositionally biased region" description="Basic and acidic residues" evidence="10">
    <location>
        <begin position="612"/>
        <end position="718"/>
    </location>
</feature>
<organism evidence="11 12">
    <name type="scientific">Huiozyma naganishii (strain ATCC MYA-139 / BCRC 22969 / CBS 8797 / KCTC 17520 / NBRC 10181 / NCYC 3082 / Yp74L-3)</name>
    <name type="common">Yeast</name>
    <name type="synonym">Kazachstania naganishii</name>
    <dbReference type="NCBI Taxonomy" id="1071383"/>
    <lineage>
        <taxon>Eukaryota</taxon>
        <taxon>Fungi</taxon>
        <taxon>Dikarya</taxon>
        <taxon>Ascomycota</taxon>
        <taxon>Saccharomycotina</taxon>
        <taxon>Saccharomycetes</taxon>
        <taxon>Saccharomycetales</taxon>
        <taxon>Saccharomycetaceae</taxon>
        <taxon>Huiozyma</taxon>
    </lineage>
</organism>
<feature type="region of interest" description="Disordered" evidence="10">
    <location>
        <begin position="612"/>
        <end position="746"/>
    </location>
</feature>
<evidence type="ECO:0000256" key="3">
    <source>
        <dbReference type="ARBA" id="ARBA00022676"/>
    </source>
</evidence>
<dbReference type="OMA" id="MYCAFIG"/>
<evidence type="ECO:0000256" key="5">
    <source>
        <dbReference type="ARBA" id="ARBA00022692"/>
    </source>
</evidence>
<keyword evidence="5" id="KW-0812">Transmembrane</keyword>
<dbReference type="AlphaFoldDB" id="J7S7Y6"/>
<dbReference type="GO" id="GO:0000033">
    <property type="term" value="F:alpha-1,3-mannosyltransferase activity"/>
    <property type="evidence" value="ECO:0007669"/>
    <property type="project" value="TreeGrafter"/>
</dbReference>
<dbReference type="EMBL" id="HE978318">
    <property type="protein sequence ID" value="CCK70576.1"/>
    <property type="molecule type" value="Genomic_DNA"/>
</dbReference>
<dbReference type="GeneID" id="34526276"/>
<gene>
    <name evidence="11" type="primary">KNAG0E03170</name>
    <name evidence="11" type="ordered locus">KNAG_0E03170</name>
</gene>
<dbReference type="OrthoDB" id="430354at2759"/>
<keyword evidence="8" id="KW-0472">Membrane</keyword>
<feature type="compositionally biased region" description="Basic and acidic residues" evidence="10">
    <location>
        <begin position="726"/>
        <end position="739"/>
    </location>
</feature>
<dbReference type="SUPFAM" id="SSF53448">
    <property type="entry name" value="Nucleotide-diphospho-sugar transferases"/>
    <property type="match status" value="1"/>
</dbReference>
<evidence type="ECO:0000256" key="2">
    <source>
        <dbReference type="ARBA" id="ARBA00009105"/>
    </source>
</evidence>
<dbReference type="eggNOG" id="ENOG502RZ48">
    <property type="taxonomic scope" value="Eukaryota"/>
</dbReference>
<dbReference type="RefSeq" id="XP_022464822.1">
    <property type="nucleotide sequence ID" value="XM_022608313.1"/>
</dbReference>
<evidence type="ECO:0008006" key="13">
    <source>
        <dbReference type="Google" id="ProtNLM"/>
    </source>
</evidence>
<evidence type="ECO:0000256" key="1">
    <source>
        <dbReference type="ARBA" id="ARBA00004606"/>
    </source>
</evidence>
<evidence type="ECO:0000313" key="12">
    <source>
        <dbReference type="Proteomes" id="UP000006310"/>
    </source>
</evidence>
<accession>J7S7Y6</accession>
<dbReference type="InterPro" id="IPR022751">
    <property type="entry name" value="Alpha_mannosyltransferase"/>
</dbReference>
<evidence type="ECO:0000256" key="6">
    <source>
        <dbReference type="ARBA" id="ARBA00022968"/>
    </source>
</evidence>
<dbReference type="PANTHER" id="PTHR31392">
    <property type="entry name" value="ALPHA-1,3-MANNOSYLTRANSFERASE MNN1-RELATED"/>
    <property type="match status" value="1"/>
</dbReference>